<evidence type="ECO:0000256" key="6">
    <source>
        <dbReference type="PROSITE-ProRule" id="PRU01362"/>
    </source>
</evidence>
<comment type="similarity">
    <text evidence="6">Belongs to the DarT ADP-ribosyltransferase family.</text>
</comment>
<keyword evidence="9" id="KW-1185">Reference proteome</keyword>
<dbReference type="EMBL" id="JAAGRQ010000008">
    <property type="protein sequence ID" value="NDY55736.1"/>
    <property type="molecule type" value="Genomic_DNA"/>
</dbReference>
<evidence type="ECO:0000256" key="2">
    <source>
        <dbReference type="ARBA" id="ARBA00022676"/>
    </source>
</evidence>
<evidence type="ECO:0000313" key="8">
    <source>
        <dbReference type="EMBL" id="NDY55736.1"/>
    </source>
</evidence>
<dbReference type="GO" id="GO:0016779">
    <property type="term" value="F:nucleotidyltransferase activity"/>
    <property type="evidence" value="ECO:0007669"/>
    <property type="project" value="UniProtKB-KW"/>
</dbReference>
<feature type="domain" description="DarT" evidence="7">
    <location>
        <begin position="11"/>
        <end position="174"/>
    </location>
</feature>
<proteinExistence type="inferred from homology"/>
<evidence type="ECO:0000256" key="5">
    <source>
        <dbReference type="ARBA" id="ARBA00023125"/>
    </source>
</evidence>
<dbReference type="PROSITE" id="PS52018">
    <property type="entry name" value="DART"/>
    <property type="match status" value="1"/>
</dbReference>
<dbReference type="Proteomes" id="UP000469724">
    <property type="component" value="Unassembled WGS sequence"/>
</dbReference>
<evidence type="ECO:0000256" key="1">
    <source>
        <dbReference type="ARBA" id="ARBA00022649"/>
    </source>
</evidence>
<comment type="caution">
    <text evidence="6">Lacks conserved residue(s) required for the propagation of feature annotation.</text>
</comment>
<comment type="caution">
    <text evidence="8">The sequence shown here is derived from an EMBL/GenBank/DDBJ whole genome shotgun (WGS) entry which is preliminary data.</text>
</comment>
<dbReference type="GO" id="GO:0016757">
    <property type="term" value="F:glycosyltransferase activity"/>
    <property type="evidence" value="ECO:0007669"/>
    <property type="project" value="UniProtKB-KW"/>
</dbReference>
<evidence type="ECO:0000256" key="3">
    <source>
        <dbReference type="ARBA" id="ARBA00022679"/>
    </source>
</evidence>
<dbReference type="RefSeq" id="WP_163300786.1">
    <property type="nucleotide sequence ID" value="NZ_JAAGRQ010000008.1"/>
</dbReference>
<dbReference type="GO" id="GO:0003677">
    <property type="term" value="F:DNA binding"/>
    <property type="evidence" value="ECO:0007669"/>
    <property type="project" value="UniProtKB-UniRule"/>
</dbReference>
<keyword evidence="5 6" id="KW-0238">DNA-binding</keyword>
<keyword evidence="2" id="KW-0328">Glycosyltransferase</keyword>
<reference evidence="8 9" key="1">
    <citation type="submission" date="2020-02" db="EMBL/GenBank/DDBJ databases">
        <title>Comparative genomics of sulfur disproportionating microorganisms.</title>
        <authorList>
            <person name="Ward L.M."/>
            <person name="Bertran E."/>
            <person name="Johnston D.T."/>
        </authorList>
    </citation>
    <scope>NUCLEOTIDE SEQUENCE [LARGE SCALE GENOMIC DNA]</scope>
    <source>
        <strain evidence="8 9">DSM 3696</strain>
    </source>
</reference>
<protein>
    <submittedName>
        <fullName evidence="8">DUF4433 domain-containing protein</fullName>
    </submittedName>
</protein>
<keyword evidence="3" id="KW-0808">Transferase</keyword>
<evidence type="ECO:0000259" key="7">
    <source>
        <dbReference type="PROSITE" id="PS52018"/>
    </source>
</evidence>
<gene>
    <name evidence="8" type="ORF">G3N56_03135</name>
</gene>
<name>A0A7K3NHR4_9BACT</name>
<organism evidence="8 9">
    <name type="scientific">Desulfolutivibrio sulfodismutans</name>
    <dbReference type="NCBI Taxonomy" id="63561"/>
    <lineage>
        <taxon>Bacteria</taxon>
        <taxon>Pseudomonadati</taxon>
        <taxon>Thermodesulfobacteriota</taxon>
        <taxon>Desulfovibrionia</taxon>
        <taxon>Desulfovibrionales</taxon>
        <taxon>Desulfovibrionaceae</taxon>
        <taxon>Desulfolutivibrio</taxon>
    </lineage>
</organism>
<evidence type="ECO:0000313" key="9">
    <source>
        <dbReference type="Proteomes" id="UP000469724"/>
    </source>
</evidence>
<sequence length="174" mass="20078">MFHKLSERNVFHVYHFTDKSNIDSIINLGGLYSLSTIKQNNICDVCFGGNQWSHDADTRIGLDTYVHLCFLKDHPMEFRARQEGRINTTCWLEISIDVLQLPGVMYTNDVSNKTGVLALTNVQAKEIIDLFGIYERLDFSIEENKIRKNQAKKSEILVPTHVPLQLIKNIHVFR</sequence>
<dbReference type="AlphaFoldDB" id="A0A7K3NHR4"/>
<accession>A0A7K3NHR4</accession>
<evidence type="ECO:0000256" key="4">
    <source>
        <dbReference type="ARBA" id="ARBA00022695"/>
    </source>
</evidence>
<keyword evidence="4" id="KW-0548">Nucleotidyltransferase</keyword>
<keyword evidence="1 6" id="KW-1277">Toxin-antitoxin system</keyword>
<dbReference type="InterPro" id="IPR029494">
    <property type="entry name" value="DarT"/>
</dbReference>
<dbReference type="Pfam" id="PF14487">
    <property type="entry name" value="DarT"/>
    <property type="match status" value="1"/>
</dbReference>